<evidence type="ECO:0000313" key="2">
    <source>
        <dbReference type="EMBL" id="ACB96912.1"/>
    </source>
</evidence>
<dbReference type="OrthoDB" id="8451211at2"/>
<gene>
    <name evidence="2" type="ordered locus">Bind_3355</name>
</gene>
<reference evidence="3" key="1">
    <citation type="submission" date="2008-03" db="EMBL/GenBank/DDBJ databases">
        <title>Complete sequence of chromosome of Beijerinckia indica subsp. indica ATCC 9039.</title>
        <authorList>
            <consortium name="US DOE Joint Genome Institute"/>
            <person name="Copeland A."/>
            <person name="Lucas S."/>
            <person name="Lapidus A."/>
            <person name="Glavina del Rio T."/>
            <person name="Dalin E."/>
            <person name="Tice H."/>
            <person name="Bruce D."/>
            <person name="Goodwin L."/>
            <person name="Pitluck S."/>
            <person name="LaButti K."/>
            <person name="Schmutz J."/>
            <person name="Larimer F."/>
            <person name="Land M."/>
            <person name="Hauser L."/>
            <person name="Kyrpides N."/>
            <person name="Mikhailova N."/>
            <person name="Dunfield P.F."/>
            <person name="Dedysh S.N."/>
            <person name="Liesack W."/>
            <person name="Saw J.H."/>
            <person name="Alam M."/>
            <person name="Chen Y."/>
            <person name="Murrell J.C."/>
            <person name="Richardson P."/>
        </authorList>
    </citation>
    <scope>NUCLEOTIDE SEQUENCE [LARGE SCALE GENOMIC DNA]</scope>
    <source>
        <strain evidence="3">ATCC 9039 / DSM 1715 / NCIMB 8712</strain>
    </source>
</reference>
<dbReference type="EMBL" id="CP001016">
    <property type="protein sequence ID" value="ACB96912.1"/>
    <property type="molecule type" value="Genomic_DNA"/>
</dbReference>
<keyword evidence="3" id="KW-1185">Reference proteome</keyword>
<feature type="region of interest" description="Disordered" evidence="1">
    <location>
        <begin position="57"/>
        <end position="78"/>
    </location>
</feature>
<dbReference type="RefSeq" id="WP_012386260.1">
    <property type="nucleotide sequence ID" value="NC_010581.1"/>
</dbReference>
<protein>
    <submittedName>
        <fullName evidence="2">Uncharacterized protein</fullName>
    </submittedName>
</protein>
<accession>B2IDY0</accession>
<dbReference type="Proteomes" id="UP000001695">
    <property type="component" value="Chromosome"/>
</dbReference>
<dbReference type="eggNOG" id="ENOG5034A4G">
    <property type="taxonomic scope" value="Bacteria"/>
</dbReference>
<evidence type="ECO:0000313" key="3">
    <source>
        <dbReference type="Proteomes" id="UP000001695"/>
    </source>
</evidence>
<organism evidence="2 3">
    <name type="scientific">Beijerinckia indica subsp. indica (strain ATCC 9039 / DSM 1715 / NCIMB 8712)</name>
    <dbReference type="NCBI Taxonomy" id="395963"/>
    <lineage>
        <taxon>Bacteria</taxon>
        <taxon>Pseudomonadati</taxon>
        <taxon>Pseudomonadota</taxon>
        <taxon>Alphaproteobacteria</taxon>
        <taxon>Hyphomicrobiales</taxon>
        <taxon>Beijerinckiaceae</taxon>
        <taxon>Beijerinckia</taxon>
    </lineage>
</organism>
<dbReference type="AlphaFoldDB" id="B2IDY0"/>
<evidence type="ECO:0000256" key="1">
    <source>
        <dbReference type="SAM" id="MobiDB-lite"/>
    </source>
</evidence>
<proteinExistence type="predicted"/>
<sequence length="78" mass="8528">MDEEEIILFPLIGFSTHTLPGSLVMLTLELPVNSEEPEGEKTYVRIGLRAEGTRQLADSLRRAADAAEMGQSPSRTPS</sequence>
<dbReference type="KEGG" id="bid:Bind_3355"/>
<dbReference type="HOGENOM" id="CLU_2614883_0_0_5"/>
<name>B2IDY0_BEII9</name>
<reference evidence="2 3" key="2">
    <citation type="journal article" date="2010" name="J. Bacteriol.">
        <title>Complete genome sequence of Beijerinckia indica subsp. indica.</title>
        <authorList>
            <person name="Tamas I."/>
            <person name="Dedysh S.N."/>
            <person name="Liesack W."/>
            <person name="Stott M.B."/>
            <person name="Alam M."/>
            <person name="Murrell J.C."/>
            <person name="Dunfield P.F."/>
        </authorList>
    </citation>
    <scope>NUCLEOTIDE SEQUENCE [LARGE SCALE GENOMIC DNA]</scope>
    <source>
        <strain evidence="3">ATCC 9039 / DSM 1715 / NCIMB 8712</strain>
    </source>
</reference>